<dbReference type="InterPro" id="IPR040676">
    <property type="entry name" value="DUF5641"/>
</dbReference>
<dbReference type="EnsemblMetazoa" id="XM_038014411.1">
    <property type="protein sequence ID" value="XP_037870339.1"/>
    <property type="gene ID" value="LOC110386617"/>
</dbReference>
<protein>
    <recommendedName>
        <fullName evidence="1">DUF5641 domain-containing protein</fullName>
    </recommendedName>
</protein>
<evidence type="ECO:0000259" key="1">
    <source>
        <dbReference type="Pfam" id="PF18701"/>
    </source>
</evidence>
<sequence>MNHMEVINDKQEAAKPGCVYLPHHAVVREDKSTTKVRFVFDASCKGTSGKSLNDNLLVGPRLQPELRHIIMKWHTYPICFAADIVKMYRMVKVVPEHTDFQRVLWRENPSEEVKDCRLLRVTFGVSSAPYPAVKSLQQVAKDERSTGLSWDQEVTSNLLDEWISFRDNLPALNQVTVPRWVNKSKDTTYLELHGFSDGSNDAYSAVVYLRATDHYGNVRVSLITARTKVSPIKQISIPRLELCGAVLVARLLSEVSGILPIPASQIHAWTDSTIVLAWLKGQPNRWKTFVANRVIEILTVLNNDQWSHVESCQNPADCASRGLAPQEFIHCELWFHGPAFLRESTYVSPTVNISTYLKAKPLKSHHLTIAEVISRHGRSINLYQKRYKWTKTTPEPQIGDVVLVKEDGLPPSKWLFGLIEEKHTGPDNVTRMGGYYQM</sequence>
<dbReference type="AlphaFoldDB" id="A0A8R2R1D1"/>
<dbReference type="PANTHER" id="PTHR47331">
    <property type="entry name" value="PHD-TYPE DOMAIN-CONTAINING PROTEIN"/>
    <property type="match status" value="1"/>
</dbReference>
<evidence type="ECO:0000313" key="3">
    <source>
        <dbReference type="Proteomes" id="UP000005204"/>
    </source>
</evidence>
<name>A0A8R2R1D1_BOMMO</name>
<proteinExistence type="predicted"/>
<dbReference type="Proteomes" id="UP000005204">
    <property type="component" value="Unassembled WGS sequence"/>
</dbReference>
<dbReference type="InterPro" id="IPR008042">
    <property type="entry name" value="Retrotrans_Pao"/>
</dbReference>
<organism evidence="2 3">
    <name type="scientific">Bombyx mori</name>
    <name type="common">Silk moth</name>
    <dbReference type="NCBI Taxonomy" id="7091"/>
    <lineage>
        <taxon>Eukaryota</taxon>
        <taxon>Metazoa</taxon>
        <taxon>Ecdysozoa</taxon>
        <taxon>Arthropoda</taxon>
        <taxon>Hexapoda</taxon>
        <taxon>Insecta</taxon>
        <taxon>Pterygota</taxon>
        <taxon>Neoptera</taxon>
        <taxon>Endopterygota</taxon>
        <taxon>Lepidoptera</taxon>
        <taxon>Glossata</taxon>
        <taxon>Ditrysia</taxon>
        <taxon>Bombycoidea</taxon>
        <taxon>Bombycidae</taxon>
        <taxon>Bombycinae</taxon>
        <taxon>Bombyx</taxon>
    </lineage>
</organism>
<reference evidence="2" key="2">
    <citation type="submission" date="2022-06" db="UniProtKB">
        <authorList>
            <consortium name="EnsemblMetazoa"/>
        </authorList>
    </citation>
    <scope>IDENTIFICATION</scope>
    <source>
        <strain evidence="2">p50T (Dazao)</strain>
    </source>
</reference>
<dbReference type="Pfam" id="PF18701">
    <property type="entry name" value="DUF5641"/>
    <property type="match status" value="1"/>
</dbReference>
<evidence type="ECO:0000313" key="2">
    <source>
        <dbReference type="EnsemblMetazoa" id="XP_037870339.1"/>
    </source>
</evidence>
<dbReference type="Pfam" id="PF05380">
    <property type="entry name" value="Peptidase_A17"/>
    <property type="match status" value="1"/>
</dbReference>
<reference evidence="3" key="1">
    <citation type="journal article" date="2008" name="Insect Biochem. Mol. Biol.">
        <title>The genome of a lepidopteran model insect, the silkworm Bombyx mori.</title>
        <authorList>
            <consortium name="International Silkworm Genome Consortium"/>
        </authorList>
    </citation>
    <scope>NUCLEOTIDE SEQUENCE [LARGE SCALE GENOMIC DNA]</scope>
    <source>
        <strain evidence="3">p50T</strain>
    </source>
</reference>
<feature type="domain" description="DUF5641" evidence="1">
    <location>
        <begin position="380"/>
        <end position="432"/>
    </location>
</feature>
<accession>A0A8R2R1D1</accession>
<keyword evidence="3" id="KW-1185">Reference proteome</keyword>